<feature type="transmembrane region" description="Helical" evidence="1">
    <location>
        <begin position="195"/>
        <end position="219"/>
    </location>
</feature>
<evidence type="ECO:0000256" key="1">
    <source>
        <dbReference type="SAM" id="Phobius"/>
    </source>
</evidence>
<keyword evidence="3" id="KW-1185">Reference proteome</keyword>
<dbReference type="Proteomes" id="UP000431080">
    <property type="component" value="Unassembled WGS sequence"/>
</dbReference>
<proteinExistence type="predicted"/>
<sequence>MTAVATATAEPEAQMTSTRFRPHEILRIARLHTVNPSIFFGVPWMILGFAWLISVVIAAIITGAGAPSDQVQEGMRYSWAVLSPQWYLVAVGVQAIAFTFSFALGFGATRRDYWLGTSAMFVLVAVEMAVAIATLVQLEKLTDGWWIGAGMFDTLWYGQQGWWFDFYSTFALELAVLFIGAGATTVYMRWRMRGMLTLLIGAIVLIVGCVAITTFAGWWPQVVSWFAAIGLVGVFSLLLAFAVVAAVAGYLVIRRATPR</sequence>
<feature type="transmembrane region" description="Helical" evidence="1">
    <location>
        <begin position="113"/>
        <end position="136"/>
    </location>
</feature>
<keyword evidence="1" id="KW-0472">Membrane</keyword>
<feature type="transmembrane region" description="Helical" evidence="1">
    <location>
        <begin position="166"/>
        <end position="188"/>
    </location>
</feature>
<keyword evidence="1" id="KW-0812">Transmembrane</keyword>
<feature type="transmembrane region" description="Helical" evidence="1">
    <location>
        <begin position="86"/>
        <end position="106"/>
    </location>
</feature>
<dbReference type="EMBL" id="WJIF01000002">
    <property type="protein sequence ID" value="MRG59258.1"/>
    <property type="molecule type" value="Genomic_DNA"/>
</dbReference>
<feature type="transmembrane region" description="Helical" evidence="1">
    <location>
        <begin position="225"/>
        <end position="253"/>
    </location>
</feature>
<evidence type="ECO:0000313" key="2">
    <source>
        <dbReference type="EMBL" id="MRG59258.1"/>
    </source>
</evidence>
<reference evidence="2 3" key="1">
    <citation type="submission" date="2019-10" db="EMBL/GenBank/DDBJ databases">
        <authorList>
            <person name="Nie G."/>
            <person name="Ming H."/>
            <person name="Yi B."/>
        </authorList>
    </citation>
    <scope>NUCLEOTIDE SEQUENCE [LARGE SCALE GENOMIC DNA]</scope>
    <source>
        <strain evidence="2 3">CFH 90414</strain>
    </source>
</reference>
<protein>
    <submittedName>
        <fullName evidence="2">Uncharacterized protein</fullName>
    </submittedName>
</protein>
<keyword evidence="1" id="KW-1133">Transmembrane helix</keyword>
<name>A0A6I2FDT3_9MICO</name>
<comment type="caution">
    <text evidence="2">The sequence shown here is derived from an EMBL/GenBank/DDBJ whole genome shotgun (WGS) entry which is preliminary data.</text>
</comment>
<gene>
    <name evidence="2" type="ORF">GE115_05150</name>
</gene>
<accession>A0A6I2FDT3</accession>
<dbReference type="RefSeq" id="WP_153683695.1">
    <property type="nucleotide sequence ID" value="NZ_WJIF01000002.1"/>
</dbReference>
<evidence type="ECO:0000313" key="3">
    <source>
        <dbReference type="Proteomes" id="UP000431080"/>
    </source>
</evidence>
<dbReference type="AlphaFoldDB" id="A0A6I2FDT3"/>
<organism evidence="2 3">
    <name type="scientific">Agromyces agglutinans</name>
    <dbReference type="NCBI Taxonomy" id="2662258"/>
    <lineage>
        <taxon>Bacteria</taxon>
        <taxon>Bacillati</taxon>
        <taxon>Actinomycetota</taxon>
        <taxon>Actinomycetes</taxon>
        <taxon>Micrococcales</taxon>
        <taxon>Microbacteriaceae</taxon>
        <taxon>Agromyces</taxon>
    </lineage>
</organism>
<feature type="transmembrane region" description="Helical" evidence="1">
    <location>
        <begin position="38"/>
        <end position="66"/>
    </location>
</feature>